<accession>A0A934Q4C0</accession>
<dbReference type="InterPro" id="IPR016986">
    <property type="entry name" value="UCP031982_abhydr"/>
</dbReference>
<evidence type="ECO:0000256" key="2">
    <source>
        <dbReference type="SAM" id="SignalP"/>
    </source>
</evidence>
<feature type="compositionally biased region" description="Basic and acidic residues" evidence="1">
    <location>
        <begin position="105"/>
        <end position="115"/>
    </location>
</feature>
<dbReference type="RefSeq" id="WP_200788931.1">
    <property type="nucleotide sequence ID" value="NZ_JAEDAO010000001.1"/>
</dbReference>
<dbReference type="GO" id="GO:0016787">
    <property type="term" value="F:hydrolase activity"/>
    <property type="evidence" value="ECO:0007669"/>
    <property type="project" value="UniProtKB-KW"/>
</dbReference>
<feature type="chain" id="PRO_5037556039" evidence="2">
    <location>
        <begin position="23"/>
        <end position="343"/>
    </location>
</feature>
<proteinExistence type="predicted"/>
<dbReference type="InterPro" id="IPR029058">
    <property type="entry name" value="AB_hydrolase_fold"/>
</dbReference>
<dbReference type="PIRSF" id="PIRSF031982">
    <property type="entry name" value="UCP031982_abhydr"/>
    <property type="match status" value="1"/>
</dbReference>
<organism evidence="3 4">
    <name type="scientific">Ramlibacter algicola</name>
    <dbReference type="NCBI Taxonomy" id="2795217"/>
    <lineage>
        <taxon>Bacteria</taxon>
        <taxon>Pseudomonadati</taxon>
        <taxon>Pseudomonadota</taxon>
        <taxon>Betaproteobacteria</taxon>
        <taxon>Burkholderiales</taxon>
        <taxon>Comamonadaceae</taxon>
        <taxon>Ramlibacter</taxon>
    </lineage>
</organism>
<keyword evidence="2" id="KW-0732">Signal</keyword>
<keyword evidence="3" id="KW-0378">Hydrolase</keyword>
<dbReference type="SUPFAM" id="SSF53474">
    <property type="entry name" value="alpha/beta-Hydrolases"/>
    <property type="match status" value="1"/>
</dbReference>
<sequence length="343" mass="36498">MNLVRRSITVLAALLLSQAARASMGLAELPADATSGPVTVFYPAEAAESRVERGPFHFAAAADALPLAGNRRLIVISHGSPSSPWVHTDLARALVDAGFTVAMPEHEGDNARSHPDSGPTSWKRRPLEVSRAIDRLVREPRWSRALDFDAVGMFGMSAGGHTALVLAGGRWSPSRLLAHCQEHLDEDFHTCAGPSFALSGGLLDGPKKAVVRTVIGSKLADPTSYGHVDPRISAIVAGVPFAADFDLESLRQPAAALAIVSARRDSWLVPRFHSDAVLAACQGCLHLLDLPTGGHGALISPLPPDLSGDVRSLVADPPAFRRDVEVPKLNAAVTAFFRQRLLR</sequence>
<dbReference type="EMBL" id="JAEDAO010000001">
    <property type="protein sequence ID" value="MBK0393972.1"/>
    <property type="molecule type" value="Genomic_DNA"/>
</dbReference>
<feature type="signal peptide" evidence="2">
    <location>
        <begin position="1"/>
        <end position="22"/>
    </location>
</feature>
<evidence type="ECO:0000313" key="4">
    <source>
        <dbReference type="Proteomes" id="UP000617041"/>
    </source>
</evidence>
<keyword evidence="4" id="KW-1185">Reference proteome</keyword>
<dbReference type="Proteomes" id="UP000617041">
    <property type="component" value="Unassembled WGS sequence"/>
</dbReference>
<dbReference type="Gene3D" id="3.40.50.1820">
    <property type="entry name" value="alpha/beta hydrolase"/>
    <property type="match status" value="1"/>
</dbReference>
<protein>
    <submittedName>
        <fullName evidence="3">Dienelactone hydrolase</fullName>
    </submittedName>
</protein>
<gene>
    <name evidence="3" type="ORF">I8E28_15330</name>
</gene>
<evidence type="ECO:0000313" key="3">
    <source>
        <dbReference type="EMBL" id="MBK0393972.1"/>
    </source>
</evidence>
<reference evidence="3" key="1">
    <citation type="submission" date="2020-12" db="EMBL/GenBank/DDBJ databases">
        <title>Ramlibacter sp. nov., isolated from a freshwater alga, Cryptomonas.</title>
        <authorList>
            <person name="Kim H.M."/>
            <person name="Jeon C.O."/>
        </authorList>
    </citation>
    <scope>NUCLEOTIDE SEQUENCE</scope>
    <source>
        <strain evidence="3">CrO1</strain>
    </source>
</reference>
<comment type="caution">
    <text evidence="3">The sequence shown here is derived from an EMBL/GenBank/DDBJ whole genome shotgun (WGS) entry which is preliminary data.</text>
</comment>
<evidence type="ECO:0000256" key="1">
    <source>
        <dbReference type="SAM" id="MobiDB-lite"/>
    </source>
</evidence>
<feature type="region of interest" description="Disordered" evidence="1">
    <location>
        <begin position="105"/>
        <end position="124"/>
    </location>
</feature>
<name>A0A934Q4C0_9BURK</name>
<dbReference type="AlphaFoldDB" id="A0A934Q4C0"/>